<sequence>MNVPIQAATTVEEPSSSVSGEDDIDSWMPDKNLQTVVSYEVNSWYGLPLTKHNVGLLHDDDTGRFQGQFSLNYLIESNAPGSIKSIEGIQYATNLSKLTFSGNKAYSNLILKKDSDGIVDISPIKNLKNLTSLDFTSNSIKDISPIQNLINLEELSLGTNSITNFDVLTKLPKIKYLNIGYQSLVEPTKSITDQSFSIDPKSYIGTSGNETISNVKGTVTNNTADVKVENNVVKVSNAKSADTLVITYDGIVTYNGKTYTADTTITQPYTLTAIKTKNVSLTVGDKWDNSQGLVSVTNNKGNPGTIDDVDISGDTVDTSKPGVYKVTYTSKENKDISETATITVSAKSVPKHNSSDSEKSNISSISPFTITLGSEPISMYSATGVYLDTLNLSDFTNYTITKKNVIDGVTYYQLSDGNWIKANDVQKTADYLTTIQTHSNSNKNLYKLDGSLITDRGLAKATDWKVDKLSFINGTKYYRVATNEWVKADDGIEILPLRGAVQPSETAQLYTDFGKKSDRALAKNSRFVTDKQAKINGETMYRVSTNEWVMASQVTFK</sequence>
<dbReference type="Pfam" id="PF07523">
    <property type="entry name" value="Big_3"/>
    <property type="match status" value="1"/>
</dbReference>
<dbReference type="Gene3D" id="2.60.40.10">
    <property type="entry name" value="Immunoglobulins"/>
    <property type="match status" value="1"/>
</dbReference>
<dbReference type="PANTHER" id="PTHR46652">
    <property type="entry name" value="LEUCINE-RICH REPEAT AND IQ DOMAIN-CONTAINING PROTEIN 1-RELATED"/>
    <property type="match status" value="1"/>
</dbReference>
<feature type="compositionally biased region" description="Polar residues" evidence="3">
    <location>
        <begin position="7"/>
        <end position="19"/>
    </location>
</feature>
<dbReference type="PATRIC" id="fig|1423774.3.peg.63"/>
<evidence type="ECO:0000256" key="2">
    <source>
        <dbReference type="ARBA" id="ARBA00022737"/>
    </source>
</evidence>
<dbReference type="InterPro" id="IPR001611">
    <property type="entry name" value="Leu-rich_rpt"/>
</dbReference>
<dbReference type="SUPFAM" id="SSF52058">
    <property type="entry name" value="L domain-like"/>
    <property type="match status" value="1"/>
</dbReference>
<evidence type="ECO:0000259" key="5">
    <source>
        <dbReference type="Pfam" id="PF07523"/>
    </source>
</evidence>
<dbReference type="InterPro" id="IPR013783">
    <property type="entry name" value="Ig-like_fold"/>
</dbReference>
<feature type="domain" description="S-layer protein C-terminal" evidence="4">
    <location>
        <begin position="398"/>
        <end position="423"/>
    </location>
</feature>
<dbReference type="InterPro" id="IPR024968">
    <property type="entry name" value="SlpA_C_lactobacillus"/>
</dbReference>
<evidence type="ECO:0000313" key="7">
    <source>
        <dbReference type="Proteomes" id="UP000051302"/>
    </source>
</evidence>
<dbReference type="InterPro" id="IPR022038">
    <property type="entry name" value="Ig-like_bact"/>
</dbReference>
<accession>A0A0R1WTU7</accession>
<proteinExistence type="predicted"/>
<evidence type="ECO:0000256" key="3">
    <source>
        <dbReference type="SAM" id="MobiDB-lite"/>
    </source>
</evidence>
<dbReference type="InterPro" id="IPR032675">
    <property type="entry name" value="LRR_dom_sf"/>
</dbReference>
<dbReference type="AlphaFoldDB" id="A0A0R1WTU7"/>
<evidence type="ECO:0000256" key="1">
    <source>
        <dbReference type="ARBA" id="ARBA00022614"/>
    </source>
</evidence>
<dbReference type="EMBL" id="AZFV01000001">
    <property type="protein sequence ID" value="KRM18582.1"/>
    <property type="molecule type" value="Genomic_DNA"/>
</dbReference>
<evidence type="ECO:0000313" key="6">
    <source>
        <dbReference type="EMBL" id="KRM18582.1"/>
    </source>
</evidence>
<organism evidence="6 7">
    <name type="scientific">Companilactobacillus nantensis DSM 16982</name>
    <dbReference type="NCBI Taxonomy" id="1423774"/>
    <lineage>
        <taxon>Bacteria</taxon>
        <taxon>Bacillati</taxon>
        <taxon>Bacillota</taxon>
        <taxon>Bacilli</taxon>
        <taxon>Lactobacillales</taxon>
        <taxon>Lactobacillaceae</taxon>
        <taxon>Companilactobacillus</taxon>
    </lineage>
</organism>
<dbReference type="Pfam" id="PF03217">
    <property type="entry name" value="SlpA"/>
    <property type="match status" value="3"/>
</dbReference>
<feature type="domain" description="S-layer protein C-terminal" evidence="4">
    <location>
        <begin position="507"/>
        <end position="552"/>
    </location>
</feature>
<dbReference type="Proteomes" id="UP000051302">
    <property type="component" value="Unassembled WGS sequence"/>
</dbReference>
<feature type="domain" description="S-layer protein C-terminal" evidence="4">
    <location>
        <begin position="445"/>
        <end position="488"/>
    </location>
</feature>
<dbReference type="Gene3D" id="3.80.10.10">
    <property type="entry name" value="Ribonuclease Inhibitor"/>
    <property type="match status" value="1"/>
</dbReference>
<gene>
    <name evidence="6" type="ORF">FD31_GL000063</name>
</gene>
<keyword evidence="7" id="KW-1185">Reference proteome</keyword>
<feature type="domain" description="Ig-like" evidence="5">
    <location>
        <begin position="280"/>
        <end position="344"/>
    </location>
</feature>
<protein>
    <submittedName>
        <fullName evidence="6">Uncharacterized protein</fullName>
    </submittedName>
</protein>
<dbReference type="InterPro" id="IPR050836">
    <property type="entry name" value="SDS22/Internalin_LRR"/>
</dbReference>
<comment type="caution">
    <text evidence="6">The sequence shown here is derived from an EMBL/GenBank/DDBJ whole genome shotgun (WGS) entry which is preliminary data.</text>
</comment>
<evidence type="ECO:0000259" key="4">
    <source>
        <dbReference type="Pfam" id="PF03217"/>
    </source>
</evidence>
<name>A0A0R1WTU7_9LACO</name>
<dbReference type="PROSITE" id="PS51450">
    <property type="entry name" value="LRR"/>
    <property type="match status" value="2"/>
</dbReference>
<reference evidence="6 7" key="1">
    <citation type="journal article" date="2015" name="Genome Announc.">
        <title>Expanding the biotechnology potential of lactobacilli through comparative genomics of 213 strains and associated genera.</title>
        <authorList>
            <person name="Sun Z."/>
            <person name="Harris H.M."/>
            <person name="McCann A."/>
            <person name="Guo C."/>
            <person name="Argimon S."/>
            <person name="Zhang W."/>
            <person name="Yang X."/>
            <person name="Jeffery I.B."/>
            <person name="Cooney J.C."/>
            <person name="Kagawa T.F."/>
            <person name="Liu W."/>
            <person name="Song Y."/>
            <person name="Salvetti E."/>
            <person name="Wrobel A."/>
            <person name="Rasinkangas P."/>
            <person name="Parkhill J."/>
            <person name="Rea M.C."/>
            <person name="O'Sullivan O."/>
            <person name="Ritari J."/>
            <person name="Douillard F.P."/>
            <person name="Paul Ross R."/>
            <person name="Yang R."/>
            <person name="Briner A.E."/>
            <person name="Felis G.E."/>
            <person name="de Vos W.M."/>
            <person name="Barrangou R."/>
            <person name="Klaenhammer T.R."/>
            <person name="Caufield P.W."/>
            <person name="Cui Y."/>
            <person name="Zhang H."/>
            <person name="O'Toole P.W."/>
        </authorList>
    </citation>
    <scope>NUCLEOTIDE SEQUENCE [LARGE SCALE GENOMIC DNA]</scope>
    <source>
        <strain evidence="6 7">DSM 16982</strain>
    </source>
</reference>
<dbReference type="PANTHER" id="PTHR46652:SF3">
    <property type="entry name" value="LEUCINE-RICH REPEAT-CONTAINING PROTEIN 9"/>
    <property type="match status" value="1"/>
</dbReference>
<keyword evidence="1" id="KW-0433">Leucine-rich repeat</keyword>
<dbReference type="STRING" id="1423774.FD31_GL000063"/>
<keyword evidence="2" id="KW-0677">Repeat</keyword>
<feature type="region of interest" description="Disordered" evidence="3">
    <location>
        <begin position="1"/>
        <end position="24"/>
    </location>
</feature>
<dbReference type="SMART" id="SM00365">
    <property type="entry name" value="LRR_SD22"/>
    <property type="match status" value="2"/>
</dbReference>